<gene>
    <name evidence="1" type="ORF">GOAMR_63_01530</name>
</gene>
<dbReference type="Proteomes" id="UP000006023">
    <property type="component" value="Unassembled WGS sequence"/>
</dbReference>
<dbReference type="InterPro" id="IPR014710">
    <property type="entry name" value="RmlC-like_jellyroll"/>
</dbReference>
<dbReference type="EMBL" id="BAED01000063">
    <property type="protein sequence ID" value="GAB07306.1"/>
    <property type="molecule type" value="Genomic_DNA"/>
</dbReference>
<dbReference type="InterPro" id="IPR011051">
    <property type="entry name" value="RmlC_Cupin_sf"/>
</dbReference>
<organism evidence="1 2">
    <name type="scientific">Gordonia amarae NBRC 15530</name>
    <dbReference type="NCBI Taxonomy" id="1075090"/>
    <lineage>
        <taxon>Bacteria</taxon>
        <taxon>Bacillati</taxon>
        <taxon>Actinomycetota</taxon>
        <taxon>Actinomycetes</taxon>
        <taxon>Mycobacteriales</taxon>
        <taxon>Gordoniaceae</taxon>
        <taxon>Gordonia</taxon>
    </lineage>
</organism>
<dbReference type="AlphaFoldDB" id="G7GUN1"/>
<comment type="caution">
    <text evidence="1">The sequence shown here is derived from an EMBL/GenBank/DDBJ whole genome shotgun (WGS) entry which is preliminary data.</text>
</comment>
<dbReference type="Gene3D" id="2.60.120.10">
    <property type="entry name" value="Jelly Rolls"/>
    <property type="match status" value="1"/>
</dbReference>
<proteinExistence type="predicted"/>
<evidence type="ECO:0000313" key="2">
    <source>
        <dbReference type="Proteomes" id="UP000006023"/>
    </source>
</evidence>
<protein>
    <recommendedName>
        <fullName evidence="3">Cupin 2 conserved barrel domain-containing protein</fullName>
    </recommendedName>
</protein>
<name>G7GUN1_9ACTN</name>
<evidence type="ECO:0008006" key="3">
    <source>
        <dbReference type="Google" id="ProtNLM"/>
    </source>
</evidence>
<sequence>MGSEKIWIGETHVAARTASDNHHNGESKTAIFIRSGNPEFVFHDGTDEVRISTGPGDYIFVPSFVPHRKEIRTQTIPLWW</sequence>
<accession>G7GUN1</accession>
<dbReference type="eggNOG" id="COG4101">
    <property type="taxonomic scope" value="Bacteria"/>
</dbReference>
<reference evidence="1 2" key="1">
    <citation type="submission" date="2011-11" db="EMBL/GenBank/DDBJ databases">
        <title>Whole genome shotgun sequence of Gordonia amarae NBRC 15530.</title>
        <authorList>
            <person name="Takarada H."/>
            <person name="Hosoyama A."/>
            <person name="Tsuchikane K."/>
            <person name="Katsumata H."/>
            <person name="Yamazaki S."/>
            <person name="Fujita N."/>
        </authorList>
    </citation>
    <scope>NUCLEOTIDE SEQUENCE [LARGE SCALE GENOMIC DNA]</scope>
    <source>
        <strain evidence="1 2">NBRC 15530</strain>
    </source>
</reference>
<dbReference type="SUPFAM" id="SSF51182">
    <property type="entry name" value="RmlC-like cupins"/>
    <property type="match status" value="1"/>
</dbReference>
<keyword evidence="2" id="KW-1185">Reference proteome</keyword>
<dbReference type="STRING" id="1075090.GOAMR_63_01530"/>
<evidence type="ECO:0000313" key="1">
    <source>
        <dbReference type="EMBL" id="GAB07306.1"/>
    </source>
</evidence>